<dbReference type="EMBL" id="VLLN01000002">
    <property type="protein sequence ID" value="TWJ33105.1"/>
    <property type="molecule type" value="Genomic_DNA"/>
</dbReference>
<comment type="caution">
    <text evidence="4">The sequence shown here is derived from an EMBL/GenBank/DDBJ whole genome shotgun (WGS) entry which is preliminary data.</text>
</comment>
<accession>A0A562WSK9</accession>
<evidence type="ECO:0000313" key="4">
    <source>
        <dbReference type="EMBL" id="TWJ33105.1"/>
    </source>
</evidence>
<organism evidence="4 5">
    <name type="scientific">Geobacter argillaceus</name>
    <dbReference type="NCBI Taxonomy" id="345631"/>
    <lineage>
        <taxon>Bacteria</taxon>
        <taxon>Pseudomonadati</taxon>
        <taxon>Thermodesulfobacteriota</taxon>
        <taxon>Desulfuromonadia</taxon>
        <taxon>Geobacterales</taxon>
        <taxon>Geobacteraceae</taxon>
        <taxon>Geobacter</taxon>
    </lineage>
</organism>
<evidence type="ECO:0000259" key="3">
    <source>
        <dbReference type="Pfam" id="PF22113"/>
    </source>
</evidence>
<dbReference type="GO" id="GO:0016491">
    <property type="term" value="F:oxidoreductase activity"/>
    <property type="evidence" value="ECO:0007669"/>
    <property type="project" value="TreeGrafter"/>
</dbReference>
<dbReference type="PANTHER" id="PTHR35038:SF6">
    <property type="entry name" value="SURFACE LOCALIZED DECAHEME CYTOCHROME C LIPOPROTEIN"/>
    <property type="match status" value="1"/>
</dbReference>
<dbReference type="Pfam" id="PF22113">
    <property type="entry name" value="Mtrc-MtrF_II-IV_dom"/>
    <property type="match status" value="1"/>
</dbReference>
<keyword evidence="5" id="KW-1185">Reference proteome</keyword>
<sequence>MKKIIFTVSILSLVFILNGCVGSDPGGSAPVAGRVSGAATGTYALIAWNDLGMHCIDHDYSVFAILPPYNNLHAQLIDRLSGKLVTSGVTLTYEATPDTRGSLNTTSQGKTNFWQWVFSLFGVTLPTDRGLAGNPVPSLTPAPMAYDPALGFWKAEGLPIVPYDDAGNTNYYPMVKVVAKDARGKVLATIVTVLPVSDELACSHCHASGTGDPAAQPSPAWVYDSNPEKDWKRNILRLHDNRNGANPLYATALAFNGFSSAGLLATSDSGRPILCASCHPSNALGTKGVAGVKQLTTSMHSWHGVHAMDDNTGMPLDQTMDRTGCYYCHPGSTTQCLRGVMGIAKNPDGSAALQCQSCHGPMSVVGALGRKGWIDVPKCQYCHYQSADGTYVRDNNAFDGSGNFRQATSIFSTGAALYKLGATHGAMQCEACHGSTHAEYATSEANDNVQSTQLQGYPGTVAECTVCHLRELPQSDAGGPHGLHTLGQGWVYTHTRAAKADPQACTVCHGKDYRGTRLSRTFTTRSFHSTGQDLKVYAKGQTVSCYDCHTNPPGR</sequence>
<feature type="signal peptide" evidence="2">
    <location>
        <begin position="1"/>
        <end position="23"/>
    </location>
</feature>
<dbReference type="AlphaFoldDB" id="A0A562WSK9"/>
<evidence type="ECO:0000256" key="1">
    <source>
        <dbReference type="ARBA" id="ARBA00022729"/>
    </source>
</evidence>
<dbReference type="InterPro" id="IPR051829">
    <property type="entry name" value="Multiheme_Cytochr_ET"/>
</dbReference>
<feature type="domain" description="Outer membrane cytochrome MtrC/MtrF-like" evidence="3">
    <location>
        <begin position="354"/>
        <end position="512"/>
    </location>
</feature>
<dbReference type="InterPro" id="IPR036280">
    <property type="entry name" value="Multihaem_cyt_sf"/>
</dbReference>
<dbReference type="PANTHER" id="PTHR35038">
    <property type="entry name" value="DISSIMILATORY SULFITE REDUCTASE SIRA"/>
    <property type="match status" value="1"/>
</dbReference>
<dbReference type="InterPro" id="IPR054337">
    <property type="entry name" value="Mtrc-MtrF-like_dom_II/IV"/>
</dbReference>
<dbReference type="RefSeq" id="WP_145017792.1">
    <property type="nucleotide sequence ID" value="NZ_VLLN01000002.1"/>
</dbReference>
<keyword evidence="1 2" id="KW-0732">Signal</keyword>
<protein>
    <recommendedName>
        <fullName evidence="3">Outer membrane cytochrome MtrC/MtrF-like domain-containing protein</fullName>
    </recommendedName>
</protein>
<evidence type="ECO:0000313" key="5">
    <source>
        <dbReference type="Proteomes" id="UP000319449"/>
    </source>
</evidence>
<reference evidence="4 5" key="1">
    <citation type="submission" date="2019-07" db="EMBL/GenBank/DDBJ databases">
        <title>Genomic Encyclopedia of Archaeal and Bacterial Type Strains, Phase II (KMG-II): from individual species to whole genera.</title>
        <authorList>
            <person name="Goeker M."/>
        </authorList>
    </citation>
    <scope>NUCLEOTIDE SEQUENCE [LARGE SCALE GENOMIC DNA]</scope>
    <source>
        <strain evidence="4 5">ATCC BAA-1139</strain>
    </source>
</reference>
<name>A0A562WSK9_9BACT</name>
<feature type="chain" id="PRO_5021907901" description="Outer membrane cytochrome MtrC/MtrF-like domain-containing protein" evidence="2">
    <location>
        <begin position="24"/>
        <end position="555"/>
    </location>
</feature>
<proteinExistence type="predicted"/>
<dbReference type="SUPFAM" id="SSF48695">
    <property type="entry name" value="Multiheme cytochromes"/>
    <property type="match status" value="2"/>
</dbReference>
<dbReference type="OrthoDB" id="9795893at2"/>
<evidence type="ECO:0000256" key="2">
    <source>
        <dbReference type="SAM" id="SignalP"/>
    </source>
</evidence>
<gene>
    <name evidence="4" type="ORF">JN12_00518</name>
</gene>
<dbReference type="Proteomes" id="UP000319449">
    <property type="component" value="Unassembled WGS sequence"/>
</dbReference>